<comment type="caution">
    <text evidence="4">The sequence shown here is derived from an EMBL/GenBank/DDBJ whole genome shotgun (WGS) entry which is preliminary data.</text>
</comment>
<keyword evidence="5" id="KW-1185">Reference proteome</keyword>
<dbReference type="Proteomes" id="UP000570547">
    <property type="component" value="Unassembled WGS sequence"/>
</dbReference>
<keyword evidence="2" id="KW-0221">Differentiation</keyword>
<dbReference type="Gene3D" id="3.40.50.1820">
    <property type="entry name" value="alpha/beta hydrolase"/>
    <property type="match status" value="1"/>
</dbReference>
<dbReference type="EMBL" id="VWZT01004072">
    <property type="protein sequence ID" value="NXH96309.1"/>
    <property type="molecule type" value="Genomic_DNA"/>
</dbReference>
<dbReference type="FunFam" id="3.40.50.1820:FF:000006">
    <property type="entry name" value="NDRG family member 3"/>
    <property type="match status" value="1"/>
</dbReference>
<feature type="non-terminal residue" evidence="4">
    <location>
        <position position="364"/>
    </location>
</feature>
<dbReference type="AlphaFoldDB" id="A0A7K9PAI5"/>
<evidence type="ECO:0000256" key="2">
    <source>
        <dbReference type="RuleBase" id="RU367129"/>
    </source>
</evidence>
<dbReference type="SUPFAM" id="SSF53474">
    <property type="entry name" value="alpha/beta-Hydrolases"/>
    <property type="match status" value="1"/>
</dbReference>
<feature type="region of interest" description="Disordered" evidence="3">
    <location>
        <begin position="317"/>
        <end position="364"/>
    </location>
</feature>
<dbReference type="GO" id="GO:0030154">
    <property type="term" value="P:cell differentiation"/>
    <property type="evidence" value="ECO:0007669"/>
    <property type="project" value="UniProtKB-UniRule"/>
</dbReference>
<dbReference type="InterPro" id="IPR004142">
    <property type="entry name" value="NDRG"/>
</dbReference>
<dbReference type="GO" id="GO:0007399">
    <property type="term" value="P:nervous system development"/>
    <property type="evidence" value="ECO:0007669"/>
    <property type="project" value="UniProtKB-KW"/>
</dbReference>
<evidence type="ECO:0000313" key="4">
    <source>
        <dbReference type="EMBL" id="NXH96309.1"/>
    </source>
</evidence>
<dbReference type="GO" id="GO:0016055">
    <property type="term" value="P:Wnt signaling pathway"/>
    <property type="evidence" value="ECO:0007669"/>
    <property type="project" value="UniProtKB-UniRule"/>
</dbReference>
<dbReference type="PANTHER" id="PTHR11034">
    <property type="entry name" value="N-MYC DOWNSTREAM REGULATED"/>
    <property type="match status" value="1"/>
</dbReference>
<comment type="function">
    <text evidence="2">Contributes to the regulation of the Wnt signaling pathway. Down-regulates CTNNB1-mediated transcriptional activation of target genes. May be involved in neuron differentiation.</text>
</comment>
<comment type="subcellular location">
    <subcellularLocation>
        <location evidence="2">Cytoplasm</location>
    </subcellularLocation>
</comment>
<sequence>QEHDIETAFGMVHVTMRGIPKGNRPVILTYHDIGLNHKSCFNAFFNFEDMQEITQHFAVCHVDAPGQQEEAPPFPSGYQYPSMDELAEMLPAVLTHLNLNSFIGIGLGAGAYVLSRCALSHPDLVEGLVLINVDPCAKGWIDWAASKFSGWTTNIVDIVLAHHFGHEELQANLDLIQTYRLHIAQDINQDNLQLFLTSYNSRKDLEIERPVVGVNEMIAKTLKCPALLVVGDNSPAVEAVVECNSRLDPTKTTLLKAKPFVLLGLKPPSLFPQPGKLTEAFKYFVQGMGYSKWQTQLFAHLFSLAVPAASMTRLMRSRSHSSSSVGSGESSRSRSHASTHGEGSAGTPEGIDLQAAPQTMEVSC</sequence>
<keyword evidence="2" id="KW-0879">Wnt signaling pathway</keyword>
<feature type="non-terminal residue" evidence="4">
    <location>
        <position position="1"/>
    </location>
</feature>
<dbReference type="GO" id="GO:0005737">
    <property type="term" value="C:cytoplasm"/>
    <property type="evidence" value="ECO:0007669"/>
    <property type="project" value="UniProtKB-SubCell"/>
</dbReference>
<organism evidence="4 5">
    <name type="scientific">Pachycephala philippinensis</name>
    <name type="common">yellow-belllied whistler</name>
    <dbReference type="NCBI Taxonomy" id="449367"/>
    <lineage>
        <taxon>Eukaryota</taxon>
        <taxon>Metazoa</taxon>
        <taxon>Chordata</taxon>
        <taxon>Craniata</taxon>
        <taxon>Vertebrata</taxon>
        <taxon>Euteleostomi</taxon>
        <taxon>Archelosauria</taxon>
        <taxon>Archosauria</taxon>
        <taxon>Dinosauria</taxon>
        <taxon>Saurischia</taxon>
        <taxon>Theropoda</taxon>
        <taxon>Coelurosauria</taxon>
        <taxon>Aves</taxon>
        <taxon>Neognathae</taxon>
        <taxon>Neoaves</taxon>
        <taxon>Telluraves</taxon>
        <taxon>Australaves</taxon>
        <taxon>Passeriformes</taxon>
        <taxon>Corvoidea</taxon>
        <taxon>Pachycephalidae</taxon>
        <taxon>Pachycephala</taxon>
    </lineage>
</organism>
<dbReference type="InterPro" id="IPR029058">
    <property type="entry name" value="AB_hydrolase_fold"/>
</dbReference>
<reference evidence="4 5" key="1">
    <citation type="submission" date="2019-09" db="EMBL/GenBank/DDBJ databases">
        <title>Bird 10,000 Genomes (B10K) Project - Family phase.</title>
        <authorList>
            <person name="Zhang G."/>
        </authorList>
    </citation>
    <scope>NUCLEOTIDE SEQUENCE [LARGE SCALE GENOMIC DNA]</scope>
    <source>
        <strain evidence="4">B10K-DU-001-28</strain>
        <tissue evidence="4">Muscle</tissue>
    </source>
</reference>
<accession>A0A7K9PAI5</accession>
<protein>
    <recommendedName>
        <fullName evidence="2">Protein NDRG2</fullName>
    </recommendedName>
</protein>
<evidence type="ECO:0000313" key="5">
    <source>
        <dbReference type="Proteomes" id="UP000570547"/>
    </source>
</evidence>
<keyword evidence="2" id="KW-0524">Neurogenesis</keyword>
<gene>
    <name evidence="4" type="primary">Ndrg3</name>
    <name evidence="4" type="ORF">PACPHI_R09706</name>
</gene>
<dbReference type="Pfam" id="PF03096">
    <property type="entry name" value="Ndr"/>
    <property type="match status" value="1"/>
</dbReference>
<evidence type="ECO:0000256" key="1">
    <source>
        <dbReference type="ARBA" id="ARBA00005598"/>
    </source>
</evidence>
<proteinExistence type="inferred from homology"/>
<comment type="similarity">
    <text evidence="1 2">Belongs to the NDRG family.</text>
</comment>
<feature type="compositionally biased region" description="Low complexity" evidence="3">
    <location>
        <begin position="320"/>
        <end position="341"/>
    </location>
</feature>
<name>A0A7K9PAI5_9CORV</name>
<keyword evidence="2" id="KW-0963">Cytoplasm</keyword>
<evidence type="ECO:0000256" key="3">
    <source>
        <dbReference type="SAM" id="MobiDB-lite"/>
    </source>
</evidence>
<keyword evidence="2" id="KW-0217">Developmental protein</keyword>